<feature type="compositionally biased region" description="Polar residues" evidence="1">
    <location>
        <begin position="15"/>
        <end position="26"/>
    </location>
</feature>
<evidence type="ECO:0000313" key="2">
    <source>
        <dbReference type="EMBL" id="SPO25536.1"/>
    </source>
</evidence>
<name>A0A5C3E7I5_9BASI</name>
<dbReference type="EMBL" id="OOIN01000011">
    <property type="protein sequence ID" value="SPO25536.1"/>
    <property type="molecule type" value="Genomic_DNA"/>
</dbReference>
<dbReference type="AlphaFoldDB" id="A0A5C3E7I5"/>
<organism evidence="2 3">
    <name type="scientific">Ustilago trichophora</name>
    <dbReference type="NCBI Taxonomy" id="86804"/>
    <lineage>
        <taxon>Eukaryota</taxon>
        <taxon>Fungi</taxon>
        <taxon>Dikarya</taxon>
        <taxon>Basidiomycota</taxon>
        <taxon>Ustilaginomycotina</taxon>
        <taxon>Ustilaginomycetes</taxon>
        <taxon>Ustilaginales</taxon>
        <taxon>Ustilaginaceae</taxon>
        <taxon>Ustilago</taxon>
    </lineage>
</organism>
<dbReference type="InterPro" id="IPR018822">
    <property type="entry name" value="UPF0646"/>
</dbReference>
<accession>A0A5C3E7I5</accession>
<dbReference type="Pfam" id="PF10336">
    <property type="entry name" value="DUF2420"/>
    <property type="match status" value="1"/>
</dbReference>
<feature type="region of interest" description="Disordered" evidence="1">
    <location>
        <begin position="162"/>
        <end position="183"/>
    </location>
</feature>
<proteinExistence type="predicted"/>
<feature type="compositionally biased region" description="Acidic residues" evidence="1">
    <location>
        <begin position="656"/>
        <end position="670"/>
    </location>
</feature>
<feature type="region of interest" description="Disordered" evidence="1">
    <location>
        <begin position="198"/>
        <end position="229"/>
    </location>
</feature>
<feature type="compositionally biased region" description="Polar residues" evidence="1">
    <location>
        <begin position="758"/>
        <end position="772"/>
    </location>
</feature>
<dbReference type="OrthoDB" id="2507795at2759"/>
<feature type="region of interest" description="Disordered" evidence="1">
    <location>
        <begin position="750"/>
        <end position="803"/>
    </location>
</feature>
<evidence type="ECO:0000256" key="1">
    <source>
        <dbReference type="SAM" id="MobiDB-lite"/>
    </source>
</evidence>
<gene>
    <name evidence="2" type="ORF">UTRI_03043_B</name>
</gene>
<feature type="region of interest" description="Disordered" evidence="1">
    <location>
        <begin position="1"/>
        <end position="41"/>
    </location>
</feature>
<feature type="compositionally biased region" description="Polar residues" evidence="1">
    <location>
        <begin position="520"/>
        <end position="531"/>
    </location>
</feature>
<reference evidence="2 3" key="1">
    <citation type="submission" date="2018-03" db="EMBL/GenBank/DDBJ databases">
        <authorList>
            <person name="Guldener U."/>
        </authorList>
    </citation>
    <scope>NUCLEOTIDE SEQUENCE [LARGE SCALE GENOMIC DNA]</scope>
    <source>
        <strain evidence="2 3">NBRC100155</strain>
    </source>
</reference>
<evidence type="ECO:0000313" key="3">
    <source>
        <dbReference type="Proteomes" id="UP000324022"/>
    </source>
</evidence>
<feature type="compositionally biased region" description="Acidic residues" evidence="1">
    <location>
        <begin position="1"/>
        <end position="11"/>
    </location>
</feature>
<keyword evidence="3" id="KW-1185">Reference proteome</keyword>
<feature type="region of interest" description="Disordered" evidence="1">
    <location>
        <begin position="390"/>
        <end position="707"/>
    </location>
</feature>
<feature type="compositionally biased region" description="Acidic residues" evidence="1">
    <location>
        <begin position="580"/>
        <end position="645"/>
    </location>
</feature>
<feature type="compositionally biased region" description="Acidic residues" evidence="1">
    <location>
        <begin position="559"/>
        <end position="572"/>
    </location>
</feature>
<protein>
    <submittedName>
        <fullName evidence="2">Uncharacterized protein</fullName>
    </submittedName>
</protein>
<dbReference type="Proteomes" id="UP000324022">
    <property type="component" value="Unassembled WGS sequence"/>
</dbReference>
<feature type="compositionally biased region" description="Acidic residues" evidence="1">
    <location>
        <begin position="780"/>
        <end position="794"/>
    </location>
</feature>
<sequence length="803" mass="87528">MDEDPDYDYEMDPQATYSELQSSTEEATMDDIGSEGMAMSDAGMHTELIDKAAIDVDFQDSSNPLNESAVHPATIEASTSATSSYKENQDVALTARVPSEDHIYEIEAVQELGGEVKSSHEALPHVEAHAQQECGQVDGEAARGEGGHNGHVQQARIHTEQHYGTHAEEEEDELHQDAEHSAEQNGVQLAGILEERDQLEGDSEGNGEAENHGRDEGIDAPETFENGMDGYYPSEEQEVATVRVTFNGQDFVMWSATDISAYMSHADKAQGAYQSHESDDLLPVEAPALEVQQDVLWQPLDSLFASLREKNALGDFLEETQELHLAFPDLDLAVAEDNLYCREITLDDLLQLHHGLGLTTSLHIQVSERPRFITKYNELAQHVAGILGNQLQRSSDDSEQEDSATLVQQSDPLLKNVEDTIAEASAREPEVGQTVDDQGTKVENSDGCIGSADAASQGSAPESTSAPVSQSASRNIRQLPSGVQPQDATEDPSSHFLAPDGPSMEAANQQNGDVGGGYESSIQQGSLLQNVSDHDGEVETQAFVGRAREDEHVDQLGQYDDEAEEEEAEEVGEEHAEGWQEGDAEEAADVEEGEPEEGGQEGGDEVGDDVEWDGQEEGDEDQEYADENEDQVYADEAEDHGEEAEQTFYTSINEGSEAEEDELEEPDQQDEPSHQAEGASRGETLEELDPNHAYQAAGDEQDWQGKCDSWKTTSCAKLSADQPTSTTFSDFAASTIEETEEQIVEYTEEQGEGVVNAASLSSPASTSYQTTAQRKRGLADEDDDNAQYEQGDYEAESKRVKVD</sequence>
<feature type="compositionally biased region" description="Polar residues" evidence="1">
    <location>
        <begin position="454"/>
        <end position="487"/>
    </location>
</feature>